<dbReference type="GO" id="GO:0043952">
    <property type="term" value="P:protein transport by the Sec complex"/>
    <property type="evidence" value="ECO:0007669"/>
    <property type="project" value="TreeGrafter"/>
</dbReference>
<evidence type="ECO:0000256" key="2">
    <source>
        <dbReference type="ARBA" id="ARBA00008445"/>
    </source>
</evidence>
<keyword evidence="6 12" id="KW-0812">Transmembrane</keyword>
<evidence type="ECO:0000256" key="9">
    <source>
        <dbReference type="ARBA" id="ARBA00023010"/>
    </source>
</evidence>
<keyword evidence="10 12" id="KW-0472">Membrane</keyword>
<evidence type="ECO:0000313" key="13">
    <source>
        <dbReference type="EMBL" id="ABI65699.1"/>
    </source>
</evidence>
<organism evidence="13 14">
    <name type="scientific">Maricaulis maris (strain MCS10)</name>
    <name type="common">Caulobacter maris</name>
    <dbReference type="NCBI Taxonomy" id="394221"/>
    <lineage>
        <taxon>Bacteria</taxon>
        <taxon>Pseudomonadati</taxon>
        <taxon>Pseudomonadota</taxon>
        <taxon>Alphaproteobacteria</taxon>
        <taxon>Maricaulales</taxon>
        <taxon>Maricaulaceae</taxon>
        <taxon>Maricaulis</taxon>
    </lineage>
</organism>
<dbReference type="InterPro" id="IPR004692">
    <property type="entry name" value="SecG"/>
</dbReference>
<dbReference type="Proteomes" id="UP000001964">
    <property type="component" value="Chromosome"/>
</dbReference>
<evidence type="ECO:0000256" key="10">
    <source>
        <dbReference type="ARBA" id="ARBA00023136"/>
    </source>
</evidence>
<keyword evidence="9 12" id="KW-0811">Translocation</keyword>
<evidence type="ECO:0000256" key="4">
    <source>
        <dbReference type="ARBA" id="ARBA00022448"/>
    </source>
</evidence>
<evidence type="ECO:0000256" key="3">
    <source>
        <dbReference type="ARBA" id="ARBA00017876"/>
    </source>
</evidence>
<dbReference type="PRINTS" id="PR01651">
    <property type="entry name" value="SECGEXPORT"/>
</dbReference>
<evidence type="ECO:0000256" key="11">
    <source>
        <dbReference type="ARBA" id="ARBA00025182"/>
    </source>
</evidence>
<comment type="function">
    <text evidence="11 12">Involved in protein export. Participates in an early event of protein translocation.</text>
</comment>
<dbReference type="EMBL" id="CP000449">
    <property type="protein sequence ID" value="ABI65699.1"/>
    <property type="molecule type" value="Genomic_DNA"/>
</dbReference>
<reference evidence="13 14" key="1">
    <citation type="submission" date="2006-08" db="EMBL/GenBank/DDBJ databases">
        <title>Complete sequence of Maricaulis maris MCS10.</title>
        <authorList>
            <consortium name="US DOE Joint Genome Institute"/>
            <person name="Copeland A."/>
            <person name="Lucas S."/>
            <person name="Lapidus A."/>
            <person name="Barry K."/>
            <person name="Detter J.C."/>
            <person name="Glavina del Rio T."/>
            <person name="Hammon N."/>
            <person name="Israni S."/>
            <person name="Dalin E."/>
            <person name="Tice H."/>
            <person name="Pitluck S."/>
            <person name="Saunders E."/>
            <person name="Brettin T."/>
            <person name="Bruce D."/>
            <person name="Han C."/>
            <person name="Tapia R."/>
            <person name="Gilna P."/>
            <person name="Schmutz J."/>
            <person name="Larimer F."/>
            <person name="Land M."/>
            <person name="Hauser L."/>
            <person name="Kyrpides N."/>
            <person name="Mikhailova N."/>
            <person name="Viollier P."/>
            <person name="Stephens C."/>
            <person name="Richardson P."/>
        </authorList>
    </citation>
    <scope>NUCLEOTIDE SEQUENCE [LARGE SCALE GENOMIC DNA]</scope>
    <source>
        <strain evidence="13 14">MCS10</strain>
    </source>
</reference>
<comment type="similarity">
    <text evidence="2 12">Belongs to the SecG family.</text>
</comment>
<sequence length="112" mass="11054">MAVFMTTVLLIIQLLVALGLIGVILLQRSEGGALGIGGGGGGGGMMSGRGAANILTRTTMILGAVFIGNSILLAIVTGVTAEGTSVFDTEIDNPAIGVIEQDESGAPVPTDG</sequence>
<dbReference type="GO" id="GO:0009306">
    <property type="term" value="P:protein secretion"/>
    <property type="evidence" value="ECO:0007669"/>
    <property type="project" value="UniProtKB-UniRule"/>
</dbReference>
<evidence type="ECO:0000256" key="5">
    <source>
        <dbReference type="ARBA" id="ARBA00022475"/>
    </source>
</evidence>
<dbReference type="HOGENOM" id="CLU_094156_5_0_5"/>
<keyword evidence="4 12" id="KW-0813">Transport</keyword>
<dbReference type="GO" id="GO:0015450">
    <property type="term" value="F:protein-transporting ATPase activity"/>
    <property type="evidence" value="ECO:0007669"/>
    <property type="project" value="UniProtKB-UniRule"/>
</dbReference>
<dbReference type="NCBIfam" id="TIGR00810">
    <property type="entry name" value="secG"/>
    <property type="match status" value="1"/>
</dbReference>
<gene>
    <name evidence="13" type="ordered locus">Mmar10_1407</name>
</gene>
<dbReference type="STRING" id="394221.Mmar10_1407"/>
<dbReference type="KEGG" id="mmr:Mmar10_1407"/>
<evidence type="ECO:0000256" key="7">
    <source>
        <dbReference type="ARBA" id="ARBA00022927"/>
    </source>
</evidence>
<evidence type="ECO:0000256" key="8">
    <source>
        <dbReference type="ARBA" id="ARBA00022989"/>
    </source>
</evidence>
<keyword evidence="7 12" id="KW-0653">Protein transport</keyword>
<dbReference type="PANTHER" id="PTHR34182">
    <property type="entry name" value="PROTEIN-EXPORT MEMBRANE PROTEIN SECG"/>
    <property type="match status" value="1"/>
</dbReference>
<evidence type="ECO:0000256" key="1">
    <source>
        <dbReference type="ARBA" id="ARBA00004651"/>
    </source>
</evidence>
<dbReference type="GO" id="GO:0005886">
    <property type="term" value="C:plasma membrane"/>
    <property type="evidence" value="ECO:0007669"/>
    <property type="project" value="UniProtKB-SubCell"/>
</dbReference>
<protein>
    <recommendedName>
        <fullName evidence="3 12">Protein-export membrane protein SecG</fullName>
    </recommendedName>
</protein>
<name>Q0APT8_MARMM</name>
<evidence type="ECO:0000256" key="6">
    <source>
        <dbReference type="ARBA" id="ARBA00022692"/>
    </source>
</evidence>
<dbReference type="AlphaFoldDB" id="Q0APT8"/>
<comment type="caution">
    <text evidence="12">Lacks conserved residue(s) required for the propagation of feature annotation.</text>
</comment>
<comment type="subcellular location">
    <subcellularLocation>
        <location evidence="1 12">Cell membrane</location>
        <topology evidence="1 12">Multi-pass membrane protein</topology>
    </subcellularLocation>
</comment>
<keyword evidence="5 12" id="KW-1003">Cell membrane</keyword>
<evidence type="ECO:0000256" key="12">
    <source>
        <dbReference type="RuleBase" id="RU365087"/>
    </source>
</evidence>
<dbReference type="eggNOG" id="COG1314">
    <property type="taxonomic scope" value="Bacteria"/>
</dbReference>
<dbReference type="Pfam" id="PF03840">
    <property type="entry name" value="SecG"/>
    <property type="match status" value="1"/>
</dbReference>
<keyword evidence="14" id="KW-1185">Reference proteome</keyword>
<dbReference type="GO" id="GO:0065002">
    <property type="term" value="P:intracellular protein transmembrane transport"/>
    <property type="evidence" value="ECO:0007669"/>
    <property type="project" value="TreeGrafter"/>
</dbReference>
<feature type="transmembrane region" description="Helical" evidence="12">
    <location>
        <begin position="59"/>
        <end position="81"/>
    </location>
</feature>
<accession>Q0APT8</accession>
<evidence type="ECO:0000313" key="14">
    <source>
        <dbReference type="Proteomes" id="UP000001964"/>
    </source>
</evidence>
<proteinExistence type="inferred from homology"/>
<dbReference type="PANTHER" id="PTHR34182:SF1">
    <property type="entry name" value="PROTEIN-EXPORT MEMBRANE PROTEIN SECG"/>
    <property type="match status" value="1"/>
</dbReference>
<keyword evidence="8 12" id="KW-1133">Transmembrane helix</keyword>